<protein>
    <submittedName>
        <fullName evidence="1">Uncharacterized protein</fullName>
    </submittedName>
</protein>
<dbReference type="AlphaFoldDB" id="A0A0W0ZW42"/>
<sequence>MRYKYDQGSFTCKKPEFFMAVCGYKNHSYMIVGVKDSETQEQFVIGMFGRRGGLMGTYLTNERMPLKSRSLIDIQAFTISKTQYKNLIQFLADLKNKYKSNAAAFAIPSTWLNRGEHSEEDEEIRFIWLDHMATSKTNRIEDLNLSDSDRRSTGYDPEQIRQGISLDNNCRTAAKHITQVTMSAESLPNISSFFLRSLPFKTHLSNGKISDKLFIYPPPPPVLKNAENRQEWKILNRMYKRIDQIAKSASSKGMDESYKKFELLKTLYQQQYDKLTGGKHNLHDLMDDIKQYIEHEENAQIIDTPRSSFFHFKTSTRKMFEQIQKENPDPDSSPKK</sequence>
<gene>
    <name evidence="1" type="ORF">Ltuc_1193</name>
</gene>
<keyword evidence="2" id="KW-1185">Reference proteome</keyword>
<evidence type="ECO:0000313" key="1">
    <source>
        <dbReference type="EMBL" id="KTD73346.1"/>
    </source>
</evidence>
<evidence type="ECO:0000313" key="2">
    <source>
        <dbReference type="Proteomes" id="UP000054693"/>
    </source>
</evidence>
<dbReference type="RefSeq" id="WP_058520392.1">
    <property type="nucleotide sequence ID" value="NZ_CAAAIP010000001.1"/>
</dbReference>
<dbReference type="Proteomes" id="UP000054693">
    <property type="component" value="Unassembled WGS sequence"/>
</dbReference>
<dbReference type="OrthoDB" id="5652304at2"/>
<comment type="caution">
    <text evidence="1">The sequence shown here is derived from an EMBL/GenBank/DDBJ whole genome shotgun (WGS) entry which is preliminary data.</text>
</comment>
<reference evidence="1 2" key="1">
    <citation type="submission" date="2015-11" db="EMBL/GenBank/DDBJ databases">
        <title>Genomic analysis of 38 Legionella species identifies large and diverse effector repertoires.</title>
        <authorList>
            <person name="Burstein D."/>
            <person name="Amaro F."/>
            <person name="Zusman T."/>
            <person name="Lifshitz Z."/>
            <person name="Cohen O."/>
            <person name="Gilbert J.A."/>
            <person name="Pupko T."/>
            <person name="Shuman H.A."/>
            <person name="Segal G."/>
        </authorList>
    </citation>
    <scope>NUCLEOTIDE SEQUENCE [LARGE SCALE GENOMIC DNA]</scope>
    <source>
        <strain evidence="1 2">ATCC 49180</strain>
    </source>
</reference>
<name>A0A0W0ZW42_9GAMM</name>
<organism evidence="1 2">
    <name type="scientific">Legionella tucsonensis</name>
    <dbReference type="NCBI Taxonomy" id="40335"/>
    <lineage>
        <taxon>Bacteria</taxon>
        <taxon>Pseudomonadati</taxon>
        <taxon>Pseudomonadota</taxon>
        <taxon>Gammaproteobacteria</taxon>
        <taxon>Legionellales</taxon>
        <taxon>Legionellaceae</taxon>
        <taxon>Legionella</taxon>
    </lineage>
</organism>
<dbReference type="EMBL" id="LNZA01000001">
    <property type="protein sequence ID" value="KTD73346.1"/>
    <property type="molecule type" value="Genomic_DNA"/>
</dbReference>
<proteinExistence type="predicted"/>
<accession>A0A0W0ZW42</accession>
<dbReference type="PATRIC" id="fig|40335.7.peg.1259"/>